<evidence type="ECO:0000313" key="2">
    <source>
        <dbReference type="Proteomes" id="UP000626844"/>
    </source>
</evidence>
<accession>A0A926NCL4</accession>
<organism evidence="1 2">
    <name type="scientific">Metabacillus arenae</name>
    <dbReference type="NCBI Taxonomy" id="2771434"/>
    <lineage>
        <taxon>Bacteria</taxon>
        <taxon>Bacillati</taxon>
        <taxon>Bacillota</taxon>
        <taxon>Bacilli</taxon>
        <taxon>Bacillales</taxon>
        <taxon>Bacillaceae</taxon>
        <taxon>Metabacillus</taxon>
    </lineage>
</organism>
<proteinExistence type="predicted"/>
<evidence type="ECO:0000313" key="1">
    <source>
        <dbReference type="EMBL" id="MBD1379074.1"/>
    </source>
</evidence>
<sequence length="68" mass="7830">MVKTGATDEGKQLIRDSAEKAKLKLYELEEYLVNEVTFTDPGKYGKVDEYLTKVSLLLREIDENTYLI</sequence>
<name>A0A926NCL4_9BACI</name>
<reference evidence="1" key="1">
    <citation type="submission" date="2020-09" db="EMBL/GenBank/DDBJ databases">
        <title>A novel bacterium of genus Bacillus, isolated from South China Sea.</title>
        <authorList>
            <person name="Huang H."/>
            <person name="Mo K."/>
            <person name="Hu Y."/>
        </authorList>
    </citation>
    <scope>NUCLEOTIDE SEQUENCE</scope>
    <source>
        <strain evidence="1">IB182487</strain>
    </source>
</reference>
<dbReference type="AlphaFoldDB" id="A0A926NCL4"/>
<protein>
    <submittedName>
        <fullName evidence="1">Uncharacterized protein</fullName>
    </submittedName>
</protein>
<dbReference type="Proteomes" id="UP000626844">
    <property type="component" value="Unassembled WGS sequence"/>
</dbReference>
<dbReference type="EMBL" id="JACXAI010000002">
    <property type="protein sequence ID" value="MBD1379074.1"/>
    <property type="molecule type" value="Genomic_DNA"/>
</dbReference>
<keyword evidence="2" id="KW-1185">Reference proteome</keyword>
<gene>
    <name evidence="1" type="ORF">IC621_02420</name>
</gene>
<dbReference type="RefSeq" id="WP_191155370.1">
    <property type="nucleotide sequence ID" value="NZ_JACXAI010000002.1"/>
</dbReference>
<comment type="caution">
    <text evidence="1">The sequence shown here is derived from an EMBL/GenBank/DDBJ whole genome shotgun (WGS) entry which is preliminary data.</text>
</comment>